<accession>A0A6B3TTM6</accession>
<dbReference type="InterPro" id="IPR003838">
    <property type="entry name" value="ABC3_permease_C"/>
</dbReference>
<feature type="transmembrane region" description="Helical" evidence="7">
    <location>
        <begin position="21"/>
        <end position="42"/>
    </location>
</feature>
<evidence type="ECO:0000256" key="2">
    <source>
        <dbReference type="ARBA" id="ARBA00022475"/>
    </source>
</evidence>
<dbReference type="InterPro" id="IPR050250">
    <property type="entry name" value="Macrolide_Exporter_MacB"/>
</dbReference>
<dbReference type="PANTHER" id="PTHR30572:SF4">
    <property type="entry name" value="ABC TRANSPORTER PERMEASE YTRF"/>
    <property type="match status" value="1"/>
</dbReference>
<evidence type="ECO:0000313" key="11">
    <source>
        <dbReference type="Proteomes" id="UP000481621"/>
    </source>
</evidence>
<dbReference type="GO" id="GO:0022857">
    <property type="term" value="F:transmembrane transporter activity"/>
    <property type="evidence" value="ECO:0007669"/>
    <property type="project" value="TreeGrafter"/>
</dbReference>
<keyword evidence="3 7" id="KW-0812">Transmembrane</keyword>
<dbReference type="PANTHER" id="PTHR30572">
    <property type="entry name" value="MEMBRANE COMPONENT OF TRANSPORTER-RELATED"/>
    <property type="match status" value="1"/>
</dbReference>
<organism evidence="10 11">
    <name type="scientific">Neobacillus thermocopriae</name>
    <dbReference type="NCBI Taxonomy" id="1215031"/>
    <lineage>
        <taxon>Bacteria</taxon>
        <taxon>Bacillati</taxon>
        <taxon>Bacillota</taxon>
        <taxon>Bacilli</taxon>
        <taxon>Bacillales</taxon>
        <taxon>Bacillaceae</taxon>
        <taxon>Neobacillus</taxon>
    </lineage>
</organism>
<reference evidence="10" key="1">
    <citation type="submission" date="2020-02" db="EMBL/GenBank/DDBJ databases">
        <title>Bacillus sedimentmangrovi sp. nov., isolated from sediment of the mangrove ecosystem.</title>
        <authorList>
            <person name="Liu G."/>
        </authorList>
    </citation>
    <scope>NUCLEOTIDE SEQUENCE [LARGE SCALE GENOMIC DNA]</scope>
    <source>
        <strain evidence="10">SgZ-7</strain>
    </source>
</reference>
<sequence length="399" mass="43148">MSWMESIKFALSSILAHKLRSALTMLGIIIGVGSIVTIVAIGQGGEAALKSQFAASGNNTIEINFIPDSDDPFAMITDELPVFTEDNIFQLRKIPEVKHVITTNSSMEMLMVNEQSISTQVLGVTDEFFAVNSIEMKRGRKLNEADFSQSNNVIMINDGAAQELFKDSKVIGQILEIKGQPFEVIGVYKSAGGLFGLSTPEIIMPLTLWPVLYGTDDIQSVTLQVKDISQLELAGTKAAKMLNDAKSPELEGKYEVLNLEELQKSMAGITKIMTMIIGGIASISLLVGGVGVMNIMLVSVTERTREIGIRKALGATRGNILLQFLIESMMLTLFGGTIGITFGAAGAYFVSFIAKWPPLVSIEVIIGAILFSIILGIIFGIMPANKAAKMEPIDALRYE</sequence>
<feature type="domain" description="ABC3 transporter permease C-terminal" evidence="8">
    <location>
        <begin position="280"/>
        <end position="392"/>
    </location>
</feature>
<comment type="subcellular location">
    <subcellularLocation>
        <location evidence="1">Cell membrane</location>
        <topology evidence="1">Multi-pass membrane protein</topology>
    </subcellularLocation>
</comment>
<gene>
    <name evidence="10" type="ORF">G4Z05_10750</name>
</gene>
<dbReference type="EMBL" id="JAAIUV010000016">
    <property type="protein sequence ID" value="NEX79341.1"/>
    <property type="molecule type" value="Genomic_DNA"/>
</dbReference>
<evidence type="ECO:0000313" key="10">
    <source>
        <dbReference type="EMBL" id="NEX79341.1"/>
    </source>
</evidence>
<name>A0A6B3TTM6_9BACI</name>
<evidence type="ECO:0000256" key="3">
    <source>
        <dbReference type="ARBA" id="ARBA00022692"/>
    </source>
</evidence>
<comment type="similarity">
    <text evidence="6">Belongs to the ABC-4 integral membrane protein family.</text>
</comment>
<feature type="transmembrane region" description="Helical" evidence="7">
    <location>
        <begin position="360"/>
        <end position="382"/>
    </location>
</feature>
<dbReference type="Pfam" id="PF02687">
    <property type="entry name" value="FtsX"/>
    <property type="match status" value="1"/>
</dbReference>
<evidence type="ECO:0000259" key="8">
    <source>
        <dbReference type="Pfam" id="PF02687"/>
    </source>
</evidence>
<comment type="caution">
    <text evidence="10">The sequence shown here is derived from an EMBL/GenBank/DDBJ whole genome shotgun (WGS) entry which is preliminary data.</text>
</comment>
<protein>
    <submittedName>
        <fullName evidence="10">FtsX-like permease family protein</fullName>
    </submittedName>
</protein>
<evidence type="ECO:0000256" key="6">
    <source>
        <dbReference type="ARBA" id="ARBA00038076"/>
    </source>
</evidence>
<feature type="domain" description="MacB-like periplasmic core" evidence="9">
    <location>
        <begin position="21"/>
        <end position="234"/>
    </location>
</feature>
<evidence type="ECO:0000256" key="7">
    <source>
        <dbReference type="SAM" id="Phobius"/>
    </source>
</evidence>
<dbReference type="Pfam" id="PF12704">
    <property type="entry name" value="MacB_PCD"/>
    <property type="match status" value="1"/>
</dbReference>
<dbReference type="InterPro" id="IPR025857">
    <property type="entry name" value="MacB_PCD"/>
</dbReference>
<dbReference type="GO" id="GO:0005886">
    <property type="term" value="C:plasma membrane"/>
    <property type="evidence" value="ECO:0007669"/>
    <property type="project" value="UniProtKB-SubCell"/>
</dbReference>
<proteinExistence type="inferred from homology"/>
<keyword evidence="2" id="KW-1003">Cell membrane</keyword>
<keyword evidence="4 7" id="KW-1133">Transmembrane helix</keyword>
<keyword evidence="11" id="KW-1185">Reference proteome</keyword>
<evidence type="ECO:0000256" key="4">
    <source>
        <dbReference type="ARBA" id="ARBA00022989"/>
    </source>
</evidence>
<feature type="transmembrane region" description="Helical" evidence="7">
    <location>
        <begin position="321"/>
        <end position="354"/>
    </location>
</feature>
<keyword evidence="5 7" id="KW-0472">Membrane</keyword>
<evidence type="ECO:0000259" key="9">
    <source>
        <dbReference type="Pfam" id="PF12704"/>
    </source>
</evidence>
<evidence type="ECO:0000256" key="1">
    <source>
        <dbReference type="ARBA" id="ARBA00004651"/>
    </source>
</evidence>
<evidence type="ECO:0000256" key="5">
    <source>
        <dbReference type="ARBA" id="ARBA00023136"/>
    </source>
</evidence>
<dbReference type="RefSeq" id="WP_038538565.1">
    <property type="nucleotide sequence ID" value="NZ_JAAIUV010000016.1"/>
</dbReference>
<dbReference type="Proteomes" id="UP000481621">
    <property type="component" value="Unassembled WGS sequence"/>
</dbReference>
<feature type="transmembrane region" description="Helical" evidence="7">
    <location>
        <begin position="272"/>
        <end position="300"/>
    </location>
</feature>
<dbReference type="AlphaFoldDB" id="A0A6B3TTM6"/>